<organism evidence="2">
    <name type="scientific">uncultured haloarchaeon</name>
    <dbReference type="NCBI Taxonomy" id="160804"/>
    <lineage>
        <taxon>Archaea</taxon>
        <taxon>Methanobacteriati</taxon>
        <taxon>Methanobacteriota</taxon>
        <taxon>Stenosarchaea group</taxon>
        <taxon>Halobacteria</taxon>
        <taxon>Halobacteriales</taxon>
        <taxon>Halobacteriaceae</taxon>
        <taxon>environmental samples</taxon>
    </lineage>
</organism>
<proteinExistence type="predicted"/>
<dbReference type="Gene3D" id="3.30.1310.20">
    <property type="entry name" value="PRTase-like"/>
    <property type="match status" value="1"/>
</dbReference>
<dbReference type="Pfam" id="PF00156">
    <property type="entry name" value="Pribosyltran"/>
    <property type="match status" value="1"/>
</dbReference>
<protein>
    <submittedName>
        <fullName evidence="2">Phosphoribosyltransferase</fullName>
    </submittedName>
</protein>
<name>A5YT54_9EURY</name>
<reference evidence="2" key="1">
    <citation type="journal article" date="2007" name="ISME J.">
        <title>Genomic plasticity in prokaryotes: the case of the square haloarchaeon.</title>
        <authorList>
            <person name="Cuadros-Orellana S."/>
            <person name="Martin-Cuadrado A.B."/>
            <person name="Legault B."/>
            <person name="D'Auria G."/>
            <person name="Zhaxybayeva O."/>
            <person name="Papke R.T."/>
            <person name="Rodriguez-Valera F."/>
        </authorList>
    </citation>
    <scope>NUCLEOTIDE SEQUENCE</scope>
</reference>
<dbReference type="EMBL" id="EF584002">
    <property type="protein sequence ID" value="ABQ76161.1"/>
    <property type="molecule type" value="Genomic_DNA"/>
</dbReference>
<feature type="domain" description="Phosphoribosyltransferase" evidence="1">
    <location>
        <begin position="27"/>
        <end position="202"/>
    </location>
</feature>
<dbReference type="Gene3D" id="3.40.50.2020">
    <property type="match status" value="1"/>
</dbReference>
<dbReference type="InterPro" id="IPR000836">
    <property type="entry name" value="PRTase_dom"/>
</dbReference>
<accession>A5YT54</accession>
<sequence>MCLSRSDSYRYLIYIPFMAKSNQFEDRVDAGEQLAAALHTYEIDADITLAIPRGGLPLGRVVANTVSTPLDIIVAKKIAAPRNTEYAIGAVASDGSVWRNDTAIQQTGASETYFEQEQAAIAKQANQKAIRYRENDDFPDLTNSHVIIVDDGAATGATIQACLDRVGKINTTSVTVAVPVAPPDTVKMLEQSADSVICLNTPQQFRGVGQFYQTFEQVSDAEAMSYL</sequence>
<dbReference type="CDD" id="cd06223">
    <property type="entry name" value="PRTases_typeI"/>
    <property type="match status" value="1"/>
</dbReference>
<evidence type="ECO:0000259" key="1">
    <source>
        <dbReference type="Pfam" id="PF00156"/>
    </source>
</evidence>
<evidence type="ECO:0000313" key="2">
    <source>
        <dbReference type="EMBL" id="ABQ76161.1"/>
    </source>
</evidence>
<dbReference type="SUPFAM" id="SSF53271">
    <property type="entry name" value="PRTase-like"/>
    <property type="match status" value="1"/>
</dbReference>
<keyword evidence="2" id="KW-0808">Transferase</keyword>
<dbReference type="GO" id="GO:0016757">
    <property type="term" value="F:glycosyltransferase activity"/>
    <property type="evidence" value="ECO:0007669"/>
    <property type="project" value="UniProtKB-KW"/>
</dbReference>
<keyword evidence="2" id="KW-0328">Glycosyltransferase</keyword>
<dbReference type="InterPro" id="IPR029057">
    <property type="entry name" value="PRTase-like"/>
</dbReference>
<dbReference type="AlphaFoldDB" id="A5YT54"/>